<keyword evidence="2" id="KW-0472">Membrane</keyword>
<accession>A0A554NDI5</accession>
<protein>
    <submittedName>
        <fullName evidence="3">Carotene biosynthesis protein</fullName>
    </submittedName>
</protein>
<dbReference type="InParanoid" id="A0A554NDI5"/>
<dbReference type="Pfam" id="PF04240">
    <property type="entry name" value="Caroten_synth"/>
    <property type="match status" value="1"/>
</dbReference>
<feature type="region of interest" description="Disordered" evidence="1">
    <location>
        <begin position="1"/>
        <end position="26"/>
    </location>
</feature>
<dbReference type="NCBIfam" id="TIGR03460">
    <property type="entry name" value="crt_membr_arch"/>
    <property type="match status" value="1"/>
</dbReference>
<dbReference type="EMBL" id="QMDX01000002">
    <property type="protein sequence ID" value="TSD15433.1"/>
    <property type="molecule type" value="Genomic_DNA"/>
</dbReference>
<comment type="caution">
    <text evidence="3">The sequence shown here is derived from an EMBL/GenBank/DDBJ whole genome shotgun (WGS) entry which is preliminary data.</text>
</comment>
<feature type="transmembrane region" description="Helical" evidence="2">
    <location>
        <begin position="127"/>
        <end position="148"/>
    </location>
</feature>
<sequence>MTTSCPSEPPVEGPWRPTTGHAPGRLAHTSEPLCSARSRVRIVSTDVSPPARARVEAGLDDLVRENRFTIAVVFPLFGAVLLVASAESLLPASLNFNPYLIILGTLVMRLPLVAGLAPVIDRRAAAGLLLLTGYAYGIEYVGVLTGVPYGSFDYGVELGPMLLDTVPLGLPVFFFPLVVNAYLLCLLLLGPRAESTGTRLASVIGVVLLMDLALDPGAVALTFWAYDPAGPYYGVPWSNYAGWVLSATVAVVTLDTTLDRTGLRDRLARCEFMLDDLVSFVVLWGLINAYFGNWIPVVLAGGLGIALLATDRFDFDVRPSLPSLGG</sequence>
<proteinExistence type="predicted"/>
<evidence type="ECO:0000256" key="1">
    <source>
        <dbReference type="SAM" id="MobiDB-lite"/>
    </source>
</evidence>
<keyword evidence="4" id="KW-1185">Reference proteome</keyword>
<evidence type="ECO:0000313" key="3">
    <source>
        <dbReference type="EMBL" id="TSD15433.1"/>
    </source>
</evidence>
<evidence type="ECO:0000256" key="2">
    <source>
        <dbReference type="SAM" id="Phobius"/>
    </source>
</evidence>
<feature type="transmembrane region" description="Helical" evidence="2">
    <location>
        <begin position="68"/>
        <end position="86"/>
    </location>
</feature>
<feature type="transmembrane region" description="Helical" evidence="2">
    <location>
        <begin position="201"/>
        <end position="225"/>
    </location>
</feature>
<dbReference type="OrthoDB" id="107798at2157"/>
<name>A0A554NDI5_9EURY</name>
<dbReference type="AlphaFoldDB" id="A0A554NDI5"/>
<feature type="transmembrane region" description="Helical" evidence="2">
    <location>
        <begin position="98"/>
        <end position="120"/>
    </location>
</feature>
<reference evidence="3 4" key="1">
    <citation type="submission" date="2018-06" db="EMBL/GenBank/DDBJ databases">
        <title>Natronomonas sp. F16-60 a new haloarchaeon isolated from a solar saltern of Isla Cristina, Huelva, Spain.</title>
        <authorList>
            <person name="Duran-Viseras A."/>
            <person name="Sanchez-Porro C."/>
            <person name="Ventosa A."/>
        </authorList>
    </citation>
    <scope>NUCLEOTIDE SEQUENCE [LARGE SCALE GENOMIC DNA]</scope>
    <source>
        <strain evidence="3 4">F16-60</strain>
    </source>
</reference>
<dbReference type="PANTHER" id="PTHR39419:SF1">
    <property type="entry name" value="SLL0814 PROTEIN"/>
    <property type="match status" value="1"/>
</dbReference>
<keyword evidence="2" id="KW-0812">Transmembrane</keyword>
<dbReference type="NCBIfam" id="NF041333">
    <property type="entry name" value="CruF_Halo"/>
    <property type="match status" value="1"/>
</dbReference>
<dbReference type="InterPro" id="IPR017823">
    <property type="entry name" value="CruF"/>
</dbReference>
<gene>
    <name evidence="3" type="ORF">DP107_05660</name>
</gene>
<dbReference type="InterPro" id="IPR007354">
    <property type="entry name" value="CruF-like"/>
</dbReference>
<dbReference type="PANTHER" id="PTHR39419">
    <property type="entry name" value="SLL0814 PROTEIN"/>
    <property type="match status" value="1"/>
</dbReference>
<keyword evidence="2" id="KW-1133">Transmembrane helix</keyword>
<dbReference type="InterPro" id="IPR053540">
    <property type="entry name" value="BABR_hydratase"/>
</dbReference>
<organism evidence="3 4">
    <name type="scientific">Haloglomus irregulare</name>
    <dbReference type="NCBI Taxonomy" id="2234134"/>
    <lineage>
        <taxon>Archaea</taxon>
        <taxon>Methanobacteriati</taxon>
        <taxon>Methanobacteriota</taxon>
        <taxon>Stenosarchaea group</taxon>
        <taxon>Halobacteria</taxon>
        <taxon>Halobacteriales</taxon>
        <taxon>Natronomonadaceae</taxon>
        <taxon>Haloglomus</taxon>
    </lineage>
</organism>
<dbReference type="Proteomes" id="UP000319894">
    <property type="component" value="Unassembled WGS sequence"/>
</dbReference>
<feature type="transmembrane region" description="Helical" evidence="2">
    <location>
        <begin position="168"/>
        <end position="189"/>
    </location>
</feature>
<feature type="transmembrane region" description="Helical" evidence="2">
    <location>
        <begin position="237"/>
        <end position="258"/>
    </location>
</feature>
<evidence type="ECO:0000313" key="4">
    <source>
        <dbReference type="Proteomes" id="UP000319894"/>
    </source>
</evidence>